<reference evidence="1" key="1">
    <citation type="journal article" date="2019" name="Toxins">
        <title>Detection of Abrin-Like and Prepropulchellin-Like Toxin Genes and Transcripts Using Whole Genome Sequencing and Full-Length Transcript Sequencing of Abrus precatorius.</title>
        <authorList>
            <person name="Hovde B.T."/>
            <person name="Daligault H.E."/>
            <person name="Hanschen E.R."/>
            <person name="Kunde Y.A."/>
            <person name="Johnson M.B."/>
            <person name="Starkenburg S.R."/>
            <person name="Johnson S.L."/>
        </authorList>
    </citation>
    <scope>NUCLEOTIDE SEQUENCE [LARGE SCALE GENOMIC DNA]</scope>
</reference>
<reference evidence="2" key="2">
    <citation type="submission" date="2025-08" db="UniProtKB">
        <authorList>
            <consortium name="RefSeq"/>
        </authorList>
    </citation>
    <scope>IDENTIFICATION</scope>
    <source>
        <tissue evidence="2">Young leaves</tissue>
    </source>
</reference>
<evidence type="ECO:0000313" key="2">
    <source>
        <dbReference type="RefSeq" id="XP_027335803.1"/>
    </source>
</evidence>
<dbReference type="Proteomes" id="UP000694853">
    <property type="component" value="Unplaced"/>
</dbReference>
<gene>
    <name evidence="2" type="primary">LOC113849815</name>
</gene>
<name>A0A8B8JYP1_ABRPR</name>
<sequence length="111" mass="11842">MRALCSRFQPHSITSNAVNFLRSCSGAAVTAFAAASDLAGGVCLAASRNITGFDALWIGDVLHRVHVDAVGSGIGDGPLRRRNRLLYLRLGPFHSLLRHRATVAAVEAFVK</sequence>
<dbReference type="GeneID" id="113849815"/>
<organism evidence="1 2">
    <name type="scientific">Abrus precatorius</name>
    <name type="common">Indian licorice</name>
    <name type="synonym">Glycine abrus</name>
    <dbReference type="NCBI Taxonomy" id="3816"/>
    <lineage>
        <taxon>Eukaryota</taxon>
        <taxon>Viridiplantae</taxon>
        <taxon>Streptophyta</taxon>
        <taxon>Embryophyta</taxon>
        <taxon>Tracheophyta</taxon>
        <taxon>Spermatophyta</taxon>
        <taxon>Magnoliopsida</taxon>
        <taxon>eudicotyledons</taxon>
        <taxon>Gunneridae</taxon>
        <taxon>Pentapetalae</taxon>
        <taxon>rosids</taxon>
        <taxon>fabids</taxon>
        <taxon>Fabales</taxon>
        <taxon>Fabaceae</taxon>
        <taxon>Papilionoideae</taxon>
        <taxon>50 kb inversion clade</taxon>
        <taxon>NPAAA clade</taxon>
        <taxon>indigoferoid/millettioid clade</taxon>
        <taxon>Abreae</taxon>
        <taxon>Abrus</taxon>
    </lineage>
</organism>
<dbReference type="RefSeq" id="XP_027335803.1">
    <property type="nucleotide sequence ID" value="XM_027480002.1"/>
</dbReference>
<accession>A0A8B8JYP1</accession>
<protein>
    <submittedName>
        <fullName evidence="2">Uncharacterized protein LOC113849815 isoform X3</fullName>
    </submittedName>
</protein>
<keyword evidence="1" id="KW-1185">Reference proteome</keyword>
<proteinExistence type="predicted"/>
<evidence type="ECO:0000313" key="1">
    <source>
        <dbReference type="Proteomes" id="UP000694853"/>
    </source>
</evidence>
<dbReference type="AlphaFoldDB" id="A0A8B8JYP1"/>